<feature type="non-terminal residue" evidence="2">
    <location>
        <position position="1"/>
    </location>
</feature>
<dbReference type="SMART" id="SM00464">
    <property type="entry name" value="LON"/>
    <property type="match status" value="1"/>
</dbReference>
<organism evidence="2 3">
    <name type="scientific">Flexistipes sinusarabici</name>
    <dbReference type="NCBI Taxonomy" id="2352"/>
    <lineage>
        <taxon>Bacteria</taxon>
        <taxon>Pseudomonadati</taxon>
        <taxon>Deferribacterota</taxon>
        <taxon>Deferribacteres</taxon>
        <taxon>Deferribacterales</taxon>
        <taxon>Flexistipitaceae</taxon>
        <taxon>Flexistipes</taxon>
    </lineage>
</organism>
<gene>
    <name evidence="2" type="ORF">DHM44_09920</name>
</gene>
<protein>
    <submittedName>
        <fullName evidence="2">Endopeptidase La</fullName>
    </submittedName>
</protein>
<dbReference type="AlphaFoldDB" id="A0A3D5QDQ4"/>
<evidence type="ECO:0000313" key="3">
    <source>
        <dbReference type="Proteomes" id="UP000262325"/>
    </source>
</evidence>
<proteinExistence type="predicted"/>
<reference evidence="2 3" key="1">
    <citation type="journal article" date="2018" name="Nat. Biotechnol.">
        <title>A standardized bacterial taxonomy based on genome phylogeny substantially revises the tree of life.</title>
        <authorList>
            <person name="Parks D.H."/>
            <person name="Chuvochina M."/>
            <person name="Waite D.W."/>
            <person name="Rinke C."/>
            <person name="Skarshewski A."/>
            <person name="Chaumeil P.A."/>
            <person name="Hugenholtz P."/>
        </authorList>
    </citation>
    <scope>NUCLEOTIDE SEQUENCE [LARGE SCALE GENOMIC DNA]</scope>
    <source>
        <strain evidence="2">UBA8672</strain>
    </source>
</reference>
<dbReference type="GO" id="GO:0004176">
    <property type="term" value="F:ATP-dependent peptidase activity"/>
    <property type="evidence" value="ECO:0007669"/>
    <property type="project" value="InterPro"/>
</dbReference>
<evidence type="ECO:0000313" key="2">
    <source>
        <dbReference type="EMBL" id="HCW93985.1"/>
    </source>
</evidence>
<dbReference type="GO" id="GO:0005524">
    <property type="term" value="F:ATP binding"/>
    <property type="evidence" value="ECO:0007669"/>
    <property type="project" value="InterPro"/>
</dbReference>
<feature type="domain" description="Lon N-terminal" evidence="1">
    <location>
        <begin position="1"/>
        <end position="128"/>
    </location>
</feature>
<dbReference type="GO" id="GO:0004252">
    <property type="term" value="F:serine-type endopeptidase activity"/>
    <property type="evidence" value="ECO:0007669"/>
    <property type="project" value="InterPro"/>
</dbReference>
<dbReference type="Pfam" id="PF02190">
    <property type="entry name" value="LON_substr_bdg"/>
    <property type="match status" value="1"/>
</dbReference>
<sequence length="128" mass="14504">DMVVFPYMVLPLYVGRDASIAAVDEALSGERMIFLSSQKNAEIEEPDVQDIYNIGTVALILRMLKLPDGRVKILVQGLKRAEIDKYEQEDPFYKVKLNLIEESEPEEGLKSEALVRHVKEQLSKAVNL</sequence>
<dbReference type="Gene3D" id="2.30.130.40">
    <property type="entry name" value="LON domain-like"/>
    <property type="match status" value="1"/>
</dbReference>
<dbReference type="EMBL" id="DPPF01000210">
    <property type="protein sequence ID" value="HCW93985.1"/>
    <property type="molecule type" value="Genomic_DNA"/>
</dbReference>
<dbReference type="GO" id="GO:0030163">
    <property type="term" value="P:protein catabolic process"/>
    <property type="evidence" value="ECO:0007669"/>
    <property type="project" value="InterPro"/>
</dbReference>
<dbReference type="Proteomes" id="UP000262325">
    <property type="component" value="Unassembled WGS sequence"/>
</dbReference>
<name>A0A3D5QDQ4_FLESI</name>
<dbReference type="SUPFAM" id="SSF88697">
    <property type="entry name" value="PUA domain-like"/>
    <property type="match status" value="1"/>
</dbReference>
<comment type="caution">
    <text evidence="2">The sequence shown here is derived from an EMBL/GenBank/DDBJ whole genome shotgun (WGS) entry which is preliminary data.</text>
</comment>
<dbReference type="InterPro" id="IPR027065">
    <property type="entry name" value="Lon_Prtase"/>
</dbReference>
<dbReference type="PANTHER" id="PTHR10046">
    <property type="entry name" value="ATP DEPENDENT LON PROTEASE FAMILY MEMBER"/>
    <property type="match status" value="1"/>
</dbReference>
<dbReference type="PROSITE" id="PS51787">
    <property type="entry name" value="LON_N"/>
    <property type="match status" value="1"/>
</dbReference>
<evidence type="ECO:0000259" key="1">
    <source>
        <dbReference type="PROSITE" id="PS51787"/>
    </source>
</evidence>
<feature type="non-terminal residue" evidence="2">
    <location>
        <position position="128"/>
    </location>
</feature>
<dbReference type="InterPro" id="IPR003111">
    <property type="entry name" value="Lon_prtase_N"/>
</dbReference>
<dbReference type="InterPro" id="IPR015947">
    <property type="entry name" value="PUA-like_sf"/>
</dbReference>
<dbReference type="InterPro" id="IPR046336">
    <property type="entry name" value="Lon_prtase_N_sf"/>
</dbReference>
<accession>A0A3D5QDQ4</accession>